<feature type="non-terminal residue" evidence="1">
    <location>
        <position position="300"/>
    </location>
</feature>
<evidence type="ECO:0000313" key="2">
    <source>
        <dbReference type="Proteomes" id="UP000235994"/>
    </source>
</evidence>
<dbReference type="SUPFAM" id="SSF141072">
    <property type="entry name" value="CalX-like"/>
    <property type="match status" value="1"/>
</dbReference>
<dbReference type="Gene3D" id="2.60.40.2030">
    <property type="match status" value="1"/>
</dbReference>
<reference evidence="1 2" key="1">
    <citation type="submission" date="2018-01" db="EMBL/GenBank/DDBJ databases">
        <title>The draft genome of an aniline degradation strain ANB-1.</title>
        <authorList>
            <person name="Zhang L."/>
            <person name="Jiang J."/>
        </authorList>
    </citation>
    <scope>NUCLEOTIDE SEQUENCE [LARGE SCALE GENOMIC DNA]</scope>
    <source>
        <strain evidence="1 2">ANB-1</strain>
    </source>
</reference>
<dbReference type="EMBL" id="POQS01000049">
    <property type="protein sequence ID" value="PND29618.1"/>
    <property type="molecule type" value="Genomic_DNA"/>
</dbReference>
<feature type="non-terminal residue" evidence="1">
    <location>
        <position position="1"/>
    </location>
</feature>
<dbReference type="RefSeq" id="WP_181391121.1">
    <property type="nucleotide sequence ID" value="NZ_POQS01000049.1"/>
</dbReference>
<dbReference type="Proteomes" id="UP000235994">
    <property type="component" value="Unassembled WGS sequence"/>
</dbReference>
<dbReference type="AlphaFoldDB" id="A0A2N8K838"/>
<protein>
    <submittedName>
        <fullName evidence="1">Uncharacterized protein</fullName>
    </submittedName>
</protein>
<sequence>ADGDRQQGHITIELNGYDNGAPPLQVKVESDQAHVSEADGSVSYTVSLVDRHGNAAKVPEGHSVTVALNWSGAAANDGDTGSLPRFVTIEAGRSSATVTAALADDRVVEGNKDLILSLGEASASPALRGGVGADARPASVVVHDDDLPLYAPRPALSNEGLNLKVWAVKDRDLSESDKTVNEILDRLKNSSPEEGDGAPSNELEAMIKRLMAVDPDGNGYRSSNPIGFGRGHKYGSIYFVGDHPETSEYLVQDLMAKDPNADGASDWRNVQGGTAVHAQGVIYLRAGDTYTVHAQGDDSL</sequence>
<organism evidence="1 2">
    <name type="scientific">Achromobacter pulmonis</name>
    <dbReference type="NCBI Taxonomy" id="1389932"/>
    <lineage>
        <taxon>Bacteria</taxon>
        <taxon>Pseudomonadati</taxon>
        <taxon>Pseudomonadota</taxon>
        <taxon>Betaproteobacteria</taxon>
        <taxon>Burkholderiales</taxon>
        <taxon>Alcaligenaceae</taxon>
        <taxon>Achromobacter</taxon>
    </lineage>
</organism>
<evidence type="ECO:0000313" key="1">
    <source>
        <dbReference type="EMBL" id="PND29618.1"/>
    </source>
</evidence>
<keyword evidence="2" id="KW-1185">Reference proteome</keyword>
<accession>A0A2N8K838</accession>
<proteinExistence type="predicted"/>
<name>A0A2N8K838_9BURK</name>
<gene>
    <name evidence="1" type="ORF">C1I89_33775</name>
</gene>
<comment type="caution">
    <text evidence="1">The sequence shown here is derived from an EMBL/GenBank/DDBJ whole genome shotgun (WGS) entry which is preliminary data.</text>
</comment>
<dbReference type="InterPro" id="IPR038081">
    <property type="entry name" value="CalX-like_sf"/>
</dbReference>